<dbReference type="VEuPathDB" id="FungiDB:RhiirA1_499763"/>
<dbReference type="Proteomes" id="UP000234323">
    <property type="component" value="Unassembled WGS sequence"/>
</dbReference>
<sequence>MSNIGDLVRNPNSAEDFLKFILYNGYQYLHEVTAELGSFVKNGFLKALFDKGPQAMDKAQLLVKTFGNTLRFVQVVG</sequence>
<comment type="caution">
    <text evidence="1">The sequence shown here is derived from an EMBL/GenBank/DDBJ whole genome shotgun (WGS) entry which is preliminary data.</text>
</comment>
<accession>A0A2I1HVP1</accession>
<proteinExistence type="predicted"/>
<organism evidence="1 2">
    <name type="scientific">Rhizophagus irregularis</name>
    <dbReference type="NCBI Taxonomy" id="588596"/>
    <lineage>
        <taxon>Eukaryota</taxon>
        <taxon>Fungi</taxon>
        <taxon>Fungi incertae sedis</taxon>
        <taxon>Mucoromycota</taxon>
        <taxon>Glomeromycotina</taxon>
        <taxon>Glomeromycetes</taxon>
        <taxon>Glomerales</taxon>
        <taxon>Glomeraceae</taxon>
        <taxon>Rhizophagus</taxon>
    </lineage>
</organism>
<keyword evidence="2" id="KW-1185">Reference proteome</keyword>
<evidence type="ECO:0000313" key="1">
    <source>
        <dbReference type="EMBL" id="PKY62923.1"/>
    </source>
</evidence>
<name>A0A2I1HVP1_9GLOM</name>
<evidence type="ECO:0000313" key="2">
    <source>
        <dbReference type="Proteomes" id="UP000234323"/>
    </source>
</evidence>
<reference evidence="1 2" key="1">
    <citation type="submission" date="2015-10" db="EMBL/GenBank/DDBJ databases">
        <title>Genome analyses suggest a sexual origin of heterokaryosis in a supposedly ancient asexual fungus.</title>
        <authorList>
            <person name="Ropars J."/>
            <person name="Sedzielewska K."/>
            <person name="Noel J."/>
            <person name="Charron P."/>
            <person name="Farinelli L."/>
            <person name="Marton T."/>
            <person name="Kruger M."/>
            <person name="Pelin A."/>
            <person name="Brachmann A."/>
            <person name="Corradi N."/>
        </authorList>
    </citation>
    <scope>NUCLEOTIDE SEQUENCE [LARGE SCALE GENOMIC DNA]</scope>
    <source>
        <strain evidence="1 2">A4</strain>
    </source>
</reference>
<dbReference type="AlphaFoldDB" id="A0A2I1HVP1"/>
<gene>
    <name evidence="1" type="ORF">RhiirA4_490366</name>
</gene>
<dbReference type="EMBL" id="LLXI01008424">
    <property type="protein sequence ID" value="PKY62923.1"/>
    <property type="molecule type" value="Genomic_DNA"/>
</dbReference>
<protein>
    <submittedName>
        <fullName evidence="1">Uncharacterized protein</fullName>
    </submittedName>
</protein>